<dbReference type="EMBL" id="CP000950">
    <property type="protein sequence ID" value="ACA70011.1"/>
    <property type="molecule type" value="Genomic_DNA"/>
</dbReference>
<reference evidence="1" key="1">
    <citation type="submission" date="2008-02" db="EMBL/GenBank/DDBJ databases">
        <title>Complete sequence of Yersinia pseudotuberculosis YPIII.</title>
        <authorList>
            <consortium name="US DOE Joint Genome Institute"/>
            <person name="Challacombe J.F."/>
            <person name="Bruce D."/>
            <person name="Detter J.C."/>
            <person name="Green L."/>
            <person name="Land M."/>
            <person name="Munk C."/>
            <person name="Lindler L.E."/>
            <person name="Nikolich M.P."/>
            <person name="Brettin T."/>
        </authorList>
    </citation>
    <scope>NUCLEOTIDE SEQUENCE</scope>
    <source>
        <strain evidence="1">YPIII</strain>
    </source>
</reference>
<dbReference type="RefSeq" id="WP_012304657.1">
    <property type="nucleotide sequence ID" value="NZ_CP009792.1"/>
</dbReference>
<gene>
    <name evidence="1" type="ordered locus">YPK_3744</name>
</gene>
<dbReference type="PATRIC" id="fig|502800.11.peg.93"/>
<accession>A0A0H3B6V0</accession>
<dbReference type="KEGG" id="ypy:YPK_3744"/>
<evidence type="ECO:0000313" key="1">
    <source>
        <dbReference type="EMBL" id="ACA70011.1"/>
    </source>
</evidence>
<name>A0A0H3B6V0_YERPY</name>
<sequence>MRMTNRKKEILSYYEPGNLEWVTGEIGAPPLDVSGVAYMLFGTGAFDNSHYVESTRRTLESMVKAGLLEKITSYEQRQNRTQSGGGRGVWCNVSRYALPGSCVVMHDDGGKREAIEGEVVRID</sequence>
<organism evidence="1">
    <name type="scientific">Yersinia pseudotuberculosis serotype O:3 (strain YPIII)</name>
    <dbReference type="NCBI Taxonomy" id="502800"/>
    <lineage>
        <taxon>Bacteria</taxon>
        <taxon>Pseudomonadati</taxon>
        <taxon>Pseudomonadota</taxon>
        <taxon>Gammaproteobacteria</taxon>
        <taxon>Enterobacterales</taxon>
        <taxon>Yersiniaceae</taxon>
        <taxon>Yersinia</taxon>
    </lineage>
</organism>
<proteinExistence type="predicted"/>
<dbReference type="AlphaFoldDB" id="A0A0H3B6V0"/>
<protein>
    <submittedName>
        <fullName evidence="1">Uncharacterized protein</fullName>
    </submittedName>
</protein>